<dbReference type="EMBL" id="BARU01014251">
    <property type="protein sequence ID" value="GAH31824.1"/>
    <property type="molecule type" value="Genomic_DNA"/>
</dbReference>
<name>X1FR31_9ZZZZ</name>
<sequence length="41" mass="4464">RVSLMDYSTFNTGSSSGCDSAEENNEENLAKLACCCVREQT</sequence>
<gene>
    <name evidence="2" type="ORF">S03H2_25262</name>
</gene>
<protein>
    <submittedName>
        <fullName evidence="2">Uncharacterized protein</fullName>
    </submittedName>
</protein>
<feature type="non-terminal residue" evidence="2">
    <location>
        <position position="1"/>
    </location>
</feature>
<comment type="caution">
    <text evidence="2">The sequence shown here is derived from an EMBL/GenBank/DDBJ whole genome shotgun (WGS) entry which is preliminary data.</text>
</comment>
<proteinExistence type="predicted"/>
<feature type="compositionally biased region" description="Polar residues" evidence="1">
    <location>
        <begin position="1"/>
        <end position="18"/>
    </location>
</feature>
<dbReference type="AlphaFoldDB" id="X1FR31"/>
<evidence type="ECO:0000256" key="1">
    <source>
        <dbReference type="SAM" id="MobiDB-lite"/>
    </source>
</evidence>
<accession>X1FR31</accession>
<reference evidence="2" key="1">
    <citation type="journal article" date="2014" name="Front. Microbiol.">
        <title>High frequency of phylogenetically diverse reductive dehalogenase-homologous genes in deep subseafloor sedimentary metagenomes.</title>
        <authorList>
            <person name="Kawai M."/>
            <person name="Futagami T."/>
            <person name="Toyoda A."/>
            <person name="Takaki Y."/>
            <person name="Nishi S."/>
            <person name="Hori S."/>
            <person name="Arai W."/>
            <person name="Tsubouchi T."/>
            <person name="Morono Y."/>
            <person name="Uchiyama I."/>
            <person name="Ito T."/>
            <person name="Fujiyama A."/>
            <person name="Inagaki F."/>
            <person name="Takami H."/>
        </authorList>
    </citation>
    <scope>NUCLEOTIDE SEQUENCE</scope>
    <source>
        <strain evidence="2">Expedition CK06-06</strain>
    </source>
</reference>
<organism evidence="2">
    <name type="scientific">marine sediment metagenome</name>
    <dbReference type="NCBI Taxonomy" id="412755"/>
    <lineage>
        <taxon>unclassified sequences</taxon>
        <taxon>metagenomes</taxon>
        <taxon>ecological metagenomes</taxon>
    </lineage>
</organism>
<evidence type="ECO:0000313" key="2">
    <source>
        <dbReference type="EMBL" id="GAH31824.1"/>
    </source>
</evidence>
<feature type="region of interest" description="Disordered" evidence="1">
    <location>
        <begin position="1"/>
        <end position="22"/>
    </location>
</feature>